<dbReference type="PROSITE" id="PS51257">
    <property type="entry name" value="PROKAR_LIPOPROTEIN"/>
    <property type="match status" value="1"/>
</dbReference>
<dbReference type="PANTHER" id="PTHR37530:SF1">
    <property type="entry name" value="OUTER MEMBRANE PROTEIN SLP"/>
    <property type="match status" value="1"/>
</dbReference>
<organism evidence="1 2">
    <name type="scientific">Lonepinella koalarum</name>
    <dbReference type="NCBI Taxonomy" id="53417"/>
    <lineage>
        <taxon>Bacteria</taxon>
        <taxon>Pseudomonadati</taxon>
        <taxon>Pseudomonadota</taxon>
        <taxon>Gammaproteobacteria</taxon>
        <taxon>Pasteurellales</taxon>
        <taxon>Pasteurellaceae</taxon>
        <taxon>Lonepinella</taxon>
    </lineage>
</organism>
<dbReference type="EMBL" id="SMGJ01000006">
    <property type="protein sequence ID" value="TCK68223.1"/>
    <property type="molecule type" value="Genomic_DNA"/>
</dbReference>
<evidence type="ECO:0000313" key="1">
    <source>
        <dbReference type="EMBL" id="TCK68223.1"/>
    </source>
</evidence>
<evidence type="ECO:0000313" key="2">
    <source>
        <dbReference type="Proteomes" id="UP000295496"/>
    </source>
</evidence>
<reference evidence="1 2" key="1">
    <citation type="submission" date="2019-03" db="EMBL/GenBank/DDBJ databases">
        <title>Genomic Encyclopedia of Type Strains, Phase IV (KMG-IV): sequencing the most valuable type-strain genomes for metagenomic binning, comparative biology and taxonomic classification.</title>
        <authorList>
            <person name="Goeker M."/>
        </authorList>
    </citation>
    <scope>NUCLEOTIDE SEQUENCE [LARGE SCALE GENOMIC DNA]</scope>
    <source>
        <strain evidence="1 2">DSM 10053</strain>
    </source>
</reference>
<dbReference type="NCBIfam" id="TIGR00752">
    <property type="entry name" value="slp"/>
    <property type="match status" value="1"/>
</dbReference>
<gene>
    <name evidence="1" type="ORF">EV692_1925</name>
</gene>
<dbReference type="AlphaFoldDB" id="A0A4R1KUH3"/>
<name>A0A4R1KUH3_9PAST</name>
<comment type="caution">
    <text evidence="1">The sequence shown here is derived from an EMBL/GenBank/DDBJ whole genome shotgun (WGS) entry which is preliminary data.</text>
</comment>
<dbReference type="PANTHER" id="PTHR37530">
    <property type="entry name" value="OUTER MEMBRANE PROTEIN SLP"/>
    <property type="match status" value="1"/>
</dbReference>
<keyword evidence="2" id="KW-1185">Reference proteome</keyword>
<protein>
    <submittedName>
        <fullName evidence="1">Outer membrane lipoprotein</fullName>
    </submittedName>
</protein>
<accession>A0A4R1KUH3</accession>
<dbReference type="RefSeq" id="WP_132302503.1">
    <property type="nucleotide sequence ID" value="NZ_CP170642.1"/>
</dbReference>
<dbReference type="Proteomes" id="UP000295496">
    <property type="component" value="Unassembled WGS sequence"/>
</dbReference>
<dbReference type="Pfam" id="PF03843">
    <property type="entry name" value="Slp"/>
    <property type="match status" value="1"/>
</dbReference>
<dbReference type="GO" id="GO:0019867">
    <property type="term" value="C:outer membrane"/>
    <property type="evidence" value="ECO:0007669"/>
    <property type="project" value="InterPro"/>
</dbReference>
<keyword evidence="1" id="KW-0449">Lipoprotein</keyword>
<sequence length="182" mass="21178">MKKILFFITALLLVGCVNPPQGLEKDEFTIQNLKDIEQDHYACQCKDVRLGGKVLSVTAQNEQTKIEVLSLQVSSFSAKPVLDSSTNGRFIAYLKGFVDPESLKDQYITVKGKLTGKEMGKVDQADYQYPVVSVQAFKQWRLEKEYYYEYDDWDDYPFGFGPRWRFMGRFWLAQPKVRYVLR</sequence>
<dbReference type="OrthoDB" id="5295757at2"/>
<proteinExistence type="predicted"/>
<dbReference type="PIRSF" id="PIRSF004982">
    <property type="entry name" value="SlP"/>
    <property type="match status" value="1"/>
</dbReference>
<dbReference type="InterPro" id="IPR004658">
    <property type="entry name" value="OMP_Slp"/>
</dbReference>